<gene>
    <name evidence="3" type="ORF">CWI80_00145</name>
</gene>
<sequence length="169" mass="19268">MLKSLVVTSALVLSGVAQACIPEPIEPLQQVGQTRLSVWFWDVYDAALYTDSGNYETYEQRALKLNYLRKISADDLVDTTADEWQKLEIELTEEHQQWLVQLRTMWPDVSNGDCLMLVEDDAGASVFYNNQGELGRIPSAQFTEDFLAIWLSPKSRFREERDELVGDAS</sequence>
<accession>A0A432Z7J5</accession>
<dbReference type="AlphaFoldDB" id="A0A432Z7J5"/>
<keyword evidence="1" id="KW-0732">Signal</keyword>
<dbReference type="STRING" id="1122124.GCA_000423165_01368"/>
<feature type="chain" id="PRO_5019371897" description="Chalcone isomerase domain-containing protein" evidence="1">
    <location>
        <begin position="20"/>
        <end position="169"/>
    </location>
</feature>
<evidence type="ECO:0000313" key="4">
    <source>
        <dbReference type="Proteomes" id="UP000287022"/>
    </source>
</evidence>
<evidence type="ECO:0000256" key="1">
    <source>
        <dbReference type="SAM" id="SignalP"/>
    </source>
</evidence>
<dbReference type="EMBL" id="PIQE01000001">
    <property type="protein sequence ID" value="RUO73815.1"/>
    <property type="molecule type" value="Genomic_DNA"/>
</dbReference>
<keyword evidence="4" id="KW-1185">Reference proteome</keyword>
<name>A0A432Z7J5_9GAMM</name>
<protein>
    <recommendedName>
        <fullName evidence="2">Chalcone isomerase domain-containing protein</fullName>
    </recommendedName>
</protein>
<feature type="signal peptide" evidence="1">
    <location>
        <begin position="1"/>
        <end position="19"/>
    </location>
</feature>
<comment type="caution">
    <text evidence="3">The sequence shown here is derived from an EMBL/GenBank/DDBJ whole genome shotgun (WGS) entry which is preliminary data.</text>
</comment>
<evidence type="ECO:0000259" key="2">
    <source>
        <dbReference type="Pfam" id="PF16036"/>
    </source>
</evidence>
<dbReference type="PROSITE" id="PS51257">
    <property type="entry name" value="PROKAR_LIPOPROTEIN"/>
    <property type="match status" value="1"/>
</dbReference>
<feature type="domain" description="Chalcone isomerase" evidence="2">
    <location>
        <begin position="35"/>
        <end position="154"/>
    </location>
</feature>
<dbReference type="RefSeq" id="WP_026862305.1">
    <property type="nucleotide sequence ID" value="NZ_PIQE01000001.1"/>
</dbReference>
<organism evidence="3 4">
    <name type="scientific">Pseudidiomarina sediminum</name>
    <dbReference type="NCBI Taxonomy" id="431675"/>
    <lineage>
        <taxon>Bacteria</taxon>
        <taxon>Pseudomonadati</taxon>
        <taxon>Pseudomonadota</taxon>
        <taxon>Gammaproteobacteria</taxon>
        <taxon>Alteromonadales</taxon>
        <taxon>Idiomarinaceae</taxon>
        <taxon>Pseudidiomarina</taxon>
    </lineage>
</organism>
<proteinExistence type="predicted"/>
<dbReference type="Pfam" id="PF16036">
    <property type="entry name" value="Chalcone_3"/>
    <property type="match status" value="1"/>
</dbReference>
<dbReference type="InterPro" id="IPR016087">
    <property type="entry name" value="Chalcone_isomerase"/>
</dbReference>
<dbReference type="Proteomes" id="UP000287022">
    <property type="component" value="Unassembled WGS sequence"/>
</dbReference>
<evidence type="ECO:0000313" key="3">
    <source>
        <dbReference type="EMBL" id="RUO73815.1"/>
    </source>
</evidence>
<reference evidence="4" key="1">
    <citation type="journal article" date="2018" name="Front. Microbiol.">
        <title>Genome-Based Analysis Reveals the Taxonomy and Diversity of the Family Idiomarinaceae.</title>
        <authorList>
            <person name="Liu Y."/>
            <person name="Lai Q."/>
            <person name="Shao Z."/>
        </authorList>
    </citation>
    <scope>NUCLEOTIDE SEQUENCE [LARGE SCALE GENOMIC DNA]</scope>
    <source>
        <strain evidence="4">c121</strain>
    </source>
</reference>